<dbReference type="AlphaFoldDB" id="A0A1U9R501"/>
<evidence type="ECO:0000313" key="1">
    <source>
        <dbReference type="EMBL" id="AQU70995.1"/>
    </source>
</evidence>
<proteinExistence type="predicted"/>
<sequence>MRRAGERALESLPAPLRPEIYVISFRIWRHDSLDWRRPYLAIGYNTESEVRRVLAEHGDPAPDPGEVRWSYAYWPLDETTGVVGHGPEPADDPVGAALHLAEIRELGLWYEDFDDSDAPDDETAEDDAEQEARDDLLIAHFDDACLDLARHLHTSGKLTEVLGRTVPVLPFDMYRAEDLDRLAEAANPPEVIVDYLSWARAQEG</sequence>
<evidence type="ECO:0008006" key="3">
    <source>
        <dbReference type="Google" id="ProtNLM"/>
    </source>
</evidence>
<keyword evidence="2" id="KW-1185">Reference proteome</keyword>
<name>A0A1U9R501_STRNV</name>
<dbReference type="OrthoDB" id="1148327at2"/>
<dbReference type="Proteomes" id="UP000189677">
    <property type="component" value="Chromosome"/>
</dbReference>
<reference evidence="1 2" key="1">
    <citation type="submission" date="2016-11" db="EMBL/GenBank/DDBJ databases">
        <title>Complete genome sequence of Streptomyces niveus SCSIO 3406.</title>
        <authorList>
            <person name="Zhu Q."/>
            <person name="Cheng W."/>
            <person name="Song Y."/>
            <person name="Li Q."/>
            <person name="Ju J."/>
        </authorList>
    </citation>
    <scope>NUCLEOTIDE SEQUENCE [LARGE SCALE GENOMIC DNA]</scope>
    <source>
        <strain evidence="1 2">SCSIO 3406</strain>
    </source>
</reference>
<organism evidence="1 2">
    <name type="scientific">Streptomyces niveus</name>
    <name type="common">Streptomyces spheroides</name>
    <dbReference type="NCBI Taxonomy" id="193462"/>
    <lineage>
        <taxon>Bacteria</taxon>
        <taxon>Bacillati</taxon>
        <taxon>Actinomycetota</taxon>
        <taxon>Actinomycetes</taxon>
        <taxon>Kitasatosporales</taxon>
        <taxon>Streptomycetaceae</taxon>
        <taxon>Streptomyces</taxon>
    </lineage>
</organism>
<gene>
    <name evidence="1" type="ORF">BBN63_17635</name>
</gene>
<accession>A0A1U9R501</accession>
<protein>
    <recommendedName>
        <fullName evidence="3">DUF4303 domain-containing protein</fullName>
    </recommendedName>
</protein>
<evidence type="ECO:0000313" key="2">
    <source>
        <dbReference type="Proteomes" id="UP000189677"/>
    </source>
</evidence>
<dbReference type="KEGG" id="snw:BBN63_17635"/>
<dbReference type="EMBL" id="CP018047">
    <property type="protein sequence ID" value="AQU70995.1"/>
    <property type="molecule type" value="Genomic_DNA"/>
</dbReference>